<protein>
    <submittedName>
        <fullName evidence="3">Glycerophosphodiester phosphodiesterase</fullName>
    </submittedName>
</protein>
<reference evidence="3 6" key="3">
    <citation type="submission" date="2017-04" db="EMBL/GenBank/DDBJ databases">
        <title>Kefir bacterial isolates.</title>
        <authorList>
            <person name="Kim Y."/>
            <person name="Blasche S."/>
            <person name="Patil K.R."/>
        </authorList>
    </citation>
    <scope>NUCLEOTIDE SEQUENCE [LARGE SCALE GENOMIC DNA]</scope>
    <source>
        <strain evidence="3 6">OG2</strain>
    </source>
</reference>
<evidence type="ECO:0000313" key="3">
    <source>
        <dbReference type="EMBL" id="PAK93485.1"/>
    </source>
</evidence>
<dbReference type="GO" id="GO:0006629">
    <property type="term" value="P:lipid metabolic process"/>
    <property type="evidence" value="ECO:0007669"/>
    <property type="project" value="InterPro"/>
</dbReference>
<dbReference type="Proteomes" id="UP000076612">
    <property type="component" value="Unassembled WGS sequence"/>
</dbReference>
<dbReference type="Gene3D" id="3.20.20.190">
    <property type="entry name" value="Phosphatidylinositol (PI) phosphodiesterase"/>
    <property type="match status" value="1"/>
</dbReference>
<accession>A0A163ATU4</accession>
<dbReference type="EMBL" id="CP065682">
    <property type="protein sequence ID" value="QPS35329.1"/>
    <property type="molecule type" value="Genomic_DNA"/>
</dbReference>
<evidence type="ECO:0000313" key="5">
    <source>
        <dbReference type="Proteomes" id="UP000076612"/>
    </source>
</evidence>
<feature type="domain" description="GP-PDE" evidence="1">
    <location>
        <begin position="22"/>
        <end position="258"/>
    </location>
</feature>
<evidence type="ECO:0000313" key="2">
    <source>
        <dbReference type="EMBL" id="KZE22435.1"/>
    </source>
</evidence>
<reference evidence="4 7" key="4">
    <citation type="submission" date="2020-12" db="EMBL/GenBank/DDBJ databases">
        <title>FDA dAtabase for Regulatory Grade micrObial Sequences (FDA-ARGOS): Supporting development and validation of Infectious Disease Dx tests.</title>
        <authorList>
            <person name="Sproer C."/>
            <person name="Gronow S."/>
            <person name="Severitt S."/>
            <person name="Schroder I."/>
            <person name="Tallon L."/>
            <person name="Sadzewicz L."/>
            <person name="Zhao X."/>
            <person name="Boylan J."/>
            <person name="Ott S."/>
            <person name="Bowen H."/>
            <person name="Vavikolanu K."/>
            <person name="Mehta A."/>
            <person name="Aluvathingal J."/>
            <person name="Nadendla S."/>
            <person name="Lowell S."/>
            <person name="Myers T."/>
            <person name="Yan Y."/>
            <person name="Sichtig H."/>
        </authorList>
    </citation>
    <scope>NUCLEOTIDE SEQUENCE [LARGE SCALE GENOMIC DNA]</scope>
    <source>
        <strain evidence="4 7">FDAARGOS_902</strain>
    </source>
</reference>
<evidence type="ECO:0000313" key="7">
    <source>
        <dbReference type="Proteomes" id="UP000594979"/>
    </source>
</evidence>
<dbReference type="Pfam" id="PF03009">
    <property type="entry name" value="GDPD"/>
    <property type="match status" value="1"/>
</dbReference>
<dbReference type="EMBL" id="LQQR01000009">
    <property type="protein sequence ID" value="KZE22435.1"/>
    <property type="molecule type" value="Genomic_DNA"/>
</dbReference>
<evidence type="ECO:0000313" key="4">
    <source>
        <dbReference type="EMBL" id="QPS35329.1"/>
    </source>
</evidence>
<evidence type="ECO:0000259" key="1">
    <source>
        <dbReference type="PROSITE" id="PS51704"/>
    </source>
</evidence>
<organism evidence="3 6">
    <name type="scientific">Brevibacterium casei</name>
    <dbReference type="NCBI Taxonomy" id="33889"/>
    <lineage>
        <taxon>Bacteria</taxon>
        <taxon>Bacillati</taxon>
        <taxon>Actinomycetota</taxon>
        <taxon>Actinomycetes</taxon>
        <taxon>Micrococcales</taxon>
        <taxon>Brevibacteriaceae</taxon>
        <taxon>Brevibacterium</taxon>
    </lineage>
</organism>
<evidence type="ECO:0000313" key="6">
    <source>
        <dbReference type="Proteomes" id="UP000216867"/>
    </source>
</evidence>
<dbReference type="Proteomes" id="UP000594979">
    <property type="component" value="Chromosome"/>
</dbReference>
<reference evidence="2" key="2">
    <citation type="submission" date="2016-01" db="EMBL/GenBank/DDBJ databases">
        <authorList>
            <person name="Hong K.W."/>
        </authorList>
    </citation>
    <scope>NUCLEOTIDE SEQUENCE</scope>
    <source>
        <strain evidence="2">M40</strain>
    </source>
</reference>
<dbReference type="InterPro" id="IPR017946">
    <property type="entry name" value="PLC-like_Pdiesterase_TIM-brl"/>
</dbReference>
<dbReference type="EMBL" id="NCWY01000018">
    <property type="protein sequence ID" value="PAK93485.1"/>
    <property type="molecule type" value="Genomic_DNA"/>
</dbReference>
<dbReference type="PROSITE" id="PS51704">
    <property type="entry name" value="GP_PDE"/>
    <property type="match status" value="1"/>
</dbReference>
<name>A0A163ATU4_9MICO</name>
<gene>
    <name evidence="2" type="ORF">AVW13_07045</name>
    <name evidence="3" type="ORF">B8X04_15550</name>
    <name evidence="4" type="ORF">I6G59_08580</name>
</gene>
<dbReference type="InterPro" id="IPR030395">
    <property type="entry name" value="GP_PDE_dom"/>
</dbReference>
<dbReference type="RefSeq" id="WP_009379080.1">
    <property type="nucleotide sequence ID" value="NZ_CP065682.1"/>
</dbReference>
<reference evidence="5" key="1">
    <citation type="submission" date="2016-01" db="EMBL/GenBank/DDBJ databases">
        <title>Draft genome of Chromobacterium sp. F49.</title>
        <authorList>
            <person name="Hong K.W."/>
        </authorList>
    </citation>
    <scope>NUCLEOTIDE SEQUENCE [LARGE SCALE GENOMIC DNA]</scope>
    <source>
        <strain evidence="5">M40</strain>
    </source>
</reference>
<proteinExistence type="predicted"/>
<sequence length="266" mass="28888">MSFLQFLRERGIAERPGSGTRPLVIAHRGYSAVAPENSLAAVDAARALGVDFIEVDASTSADGVPVIIHDPDLDRTTNRKGPVVSLTAEELSFVDAGSWMGPGFTGVRVPTLAAVMRDIQHRGGELLLELKGEWSPGAVARISELVVETGTADRMVVQAFNTDTLATCRDLLPMVTRFLLRMVPRPEDIATARNLGAVAINPSYRGFSLRKSVVAEIRDNGLGVFVWTVDEMNEWRELLDAQVDGIITNHPGRLQGFLAGRFDPVK</sequence>
<dbReference type="SUPFAM" id="SSF51695">
    <property type="entry name" value="PLC-like phosphodiesterases"/>
    <property type="match status" value="1"/>
</dbReference>
<dbReference type="GO" id="GO:0008081">
    <property type="term" value="F:phosphoric diester hydrolase activity"/>
    <property type="evidence" value="ECO:0007669"/>
    <property type="project" value="InterPro"/>
</dbReference>
<dbReference type="Proteomes" id="UP000216867">
    <property type="component" value="Unassembled WGS sequence"/>
</dbReference>
<dbReference type="AlphaFoldDB" id="A0A163ATU4"/>
<dbReference type="PANTHER" id="PTHR46211:SF1">
    <property type="entry name" value="GLYCEROPHOSPHODIESTER PHOSPHODIESTERASE, CYTOPLASMIC"/>
    <property type="match status" value="1"/>
</dbReference>
<dbReference type="STRING" id="33889.AVW13_07045"/>
<dbReference type="KEGG" id="bcau:I6G59_08580"/>
<dbReference type="PANTHER" id="PTHR46211">
    <property type="entry name" value="GLYCEROPHOSPHORYL DIESTER PHOSPHODIESTERASE"/>
    <property type="match status" value="1"/>
</dbReference>